<protein>
    <submittedName>
        <fullName evidence="1">Putative motility protein</fullName>
    </submittedName>
</protein>
<dbReference type="OrthoDB" id="8967327at2"/>
<organism evidence="1 2">
    <name type="scientific">Cupriavidus necator</name>
    <name type="common">Alcaligenes eutrophus</name>
    <name type="synonym">Ralstonia eutropha</name>
    <dbReference type="NCBI Taxonomy" id="106590"/>
    <lineage>
        <taxon>Bacteria</taxon>
        <taxon>Pseudomonadati</taxon>
        <taxon>Pseudomonadota</taxon>
        <taxon>Betaproteobacteria</taxon>
        <taxon>Burkholderiales</taxon>
        <taxon>Burkholderiaceae</taxon>
        <taxon>Cupriavidus</taxon>
    </lineage>
</organism>
<dbReference type="KEGG" id="cuh:BJN34_31800"/>
<gene>
    <name evidence="1" type="ORF">BJN34_31800</name>
</gene>
<dbReference type="Proteomes" id="UP000189627">
    <property type="component" value="Chromosome 2"/>
</dbReference>
<dbReference type="RefSeq" id="WP_078200724.1">
    <property type="nucleotide sequence ID" value="NZ_CP017758.1"/>
</dbReference>
<sequence>MEISSIGAAGNPGTDPVSLLMLRKSLDMQAQGVASLLQAMPQVSAASNPPHLGQNLDIKV</sequence>
<evidence type="ECO:0000313" key="2">
    <source>
        <dbReference type="Proteomes" id="UP000189627"/>
    </source>
</evidence>
<dbReference type="Pfam" id="PF14070">
    <property type="entry name" value="YjfB_motility"/>
    <property type="match status" value="1"/>
</dbReference>
<accession>A0A1U9V0K0</accession>
<evidence type="ECO:0000313" key="1">
    <source>
        <dbReference type="EMBL" id="AQV98462.1"/>
    </source>
</evidence>
<dbReference type="EMBL" id="CP017758">
    <property type="protein sequence ID" value="AQV98462.1"/>
    <property type="molecule type" value="Genomic_DNA"/>
</dbReference>
<proteinExistence type="predicted"/>
<dbReference type="AlphaFoldDB" id="A0A1U9V0K0"/>
<name>A0A1U9V0K0_CUPNE</name>
<reference evidence="2" key="1">
    <citation type="submission" date="2017-02" db="EMBL/GenBank/DDBJ databases">
        <title>Complete genome sequence of Cupriavidus necator strain NH9, a 3-chlorobenzoate degrader.</title>
        <authorList>
            <person name="Moriuchi R."/>
            <person name="Dohra H."/>
            <person name="Ogawa N."/>
        </authorList>
    </citation>
    <scope>NUCLEOTIDE SEQUENCE [LARGE SCALE GENOMIC DNA]</scope>
    <source>
        <strain evidence="2">NH9</strain>
    </source>
</reference>
<dbReference type="InterPro" id="IPR025906">
    <property type="entry name" value="YjfB_motility"/>
</dbReference>